<evidence type="ECO:0000256" key="2">
    <source>
        <dbReference type="ARBA" id="ARBA00022771"/>
    </source>
</evidence>
<evidence type="ECO:0000256" key="4">
    <source>
        <dbReference type="SAM" id="MobiDB-lite"/>
    </source>
</evidence>
<keyword evidence="8" id="KW-1185">Reference proteome</keyword>
<dbReference type="PANTHER" id="PTHR21402:SF14">
    <property type="entry name" value="GAMETOCYTE-SPECIFIC FACTOR 1 HOMOLOG"/>
    <property type="match status" value="1"/>
</dbReference>
<feature type="domain" description="CHHC U11-48K-type" evidence="5">
    <location>
        <begin position="42"/>
        <end position="69"/>
    </location>
</feature>
<dbReference type="VEuPathDB" id="VectorBase:ASIS017379"/>
<evidence type="ECO:0000256" key="1">
    <source>
        <dbReference type="ARBA" id="ARBA00022723"/>
    </source>
</evidence>
<feature type="compositionally biased region" description="Basic and acidic residues" evidence="4">
    <location>
        <begin position="194"/>
        <end position="203"/>
    </location>
</feature>
<dbReference type="OMA" id="HKLECED"/>
<dbReference type="EMBL" id="ATLV01015744">
    <property type="status" value="NOT_ANNOTATED_CDS"/>
    <property type="molecule type" value="Genomic_DNA"/>
</dbReference>
<evidence type="ECO:0000313" key="6">
    <source>
        <dbReference type="EMBL" id="KFB40600.1"/>
    </source>
</evidence>
<proteinExistence type="predicted"/>
<dbReference type="STRING" id="74873.A0A084VRK6"/>
<dbReference type="InterPro" id="IPR036236">
    <property type="entry name" value="Znf_C2H2_sf"/>
</dbReference>
<feature type="region of interest" description="Disordered" evidence="4">
    <location>
        <begin position="86"/>
        <end position="203"/>
    </location>
</feature>
<dbReference type="Proteomes" id="UP000030765">
    <property type="component" value="Unassembled WGS sequence"/>
</dbReference>
<dbReference type="EnsemblMetazoa" id="ASIC008137-RA">
    <property type="protein sequence ID" value="ASIC008137-PA"/>
    <property type="gene ID" value="ASIC008137"/>
</dbReference>
<evidence type="ECO:0000259" key="5">
    <source>
        <dbReference type="PROSITE" id="PS51800"/>
    </source>
</evidence>
<dbReference type="AlphaFoldDB" id="A0A084VRK6"/>
<dbReference type="Pfam" id="PF05253">
    <property type="entry name" value="zf-U11-48K"/>
    <property type="match status" value="2"/>
</dbReference>
<dbReference type="PANTHER" id="PTHR21402">
    <property type="entry name" value="GAMETOCYTE SPECIFIC FACTOR 1-RELATED"/>
    <property type="match status" value="1"/>
</dbReference>
<dbReference type="PROSITE" id="PS51800">
    <property type="entry name" value="ZF_CHHC_U11_48K"/>
    <property type="match status" value="2"/>
</dbReference>
<dbReference type="InterPro" id="IPR051591">
    <property type="entry name" value="UPF0224_FAM112_RNA_Proc"/>
</dbReference>
<feature type="compositionally biased region" description="Low complexity" evidence="4">
    <location>
        <begin position="86"/>
        <end position="98"/>
    </location>
</feature>
<keyword evidence="2" id="KW-0863">Zinc-finger</keyword>
<keyword evidence="1" id="KW-0479">Metal-binding</keyword>
<evidence type="ECO:0000313" key="7">
    <source>
        <dbReference type="EnsemblMetazoa" id="ASIC008137-PA"/>
    </source>
</evidence>
<feature type="domain" description="CHHC U11-48K-type" evidence="5">
    <location>
        <begin position="10"/>
        <end position="37"/>
    </location>
</feature>
<evidence type="ECO:0000313" key="8">
    <source>
        <dbReference type="Proteomes" id="UP000030765"/>
    </source>
</evidence>
<keyword evidence="3" id="KW-0862">Zinc</keyword>
<dbReference type="GO" id="GO:0008270">
    <property type="term" value="F:zinc ion binding"/>
    <property type="evidence" value="ECO:0007669"/>
    <property type="project" value="UniProtKB-KW"/>
</dbReference>
<reference evidence="7" key="2">
    <citation type="submission" date="2020-05" db="UniProtKB">
        <authorList>
            <consortium name="EnsemblMetazoa"/>
        </authorList>
    </citation>
    <scope>IDENTIFICATION</scope>
</reference>
<sequence length="223" mass="25126">MDDFESVIDLLECPYNPAHKLLGHTMARHISRCRRAHGILKLVQCPFNPEHHVPEPEMTLHKLECEDREAFEQYKFCFTTLISPRGTRSSRRQTGSPSVPVTPSRRHAKDTLDAFDSTPRSTSAMTTRRRTLGVELPAPPPSESSPLNHSFNRVYDLRTTCRSARKDSSPSASPSVEKKLPTATVVPLRSETIAPREDPYARKDFAAEAEHRRLSEALETGPQ</sequence>
<protein>
    <submittedName>
        <fullName evidence="6">AGAP011542-PA-like protein</fullName>
    </submittedName>
</protein>
<dbReference type="OrthoDB" id="5839404at2759"/>
<dbReference type="EMBL" id="KE525033">
    <property type="protein sequence ID" value="KFB40600.1"/>
    <property type="molecule type" value="Genomic_DNA"/>
</dbReference>
<accession>A0A084VRK6</accession>
<dbReference type="VEuPathDB" id="VectorBase:ASIC008137"/>
<feature type="compositionally biased region" description="Low complexity" evidence="4">
    <location>
        <begin position="117"/>
        <end position="126"/>
    </location>
</feature>
<reference evidence="6 8" key="1">
    <citation type="journal article" date="2014" name="BMC Genomics">
        <title>Genome sequence of Anopheles sinensis provides insight into genetics basis of mosquito competence for malaria parasites.</title>
        <authorList>
            <person name="Zhou D."/>
            <person name="Zhang D."/>
            <person name="Ding G."/>
            <person name="Shi L."/>
            <person name="Hou Q."/>
            <person name="Ye Y."/>
            <person name="Xu Y."/>
            <person name="Zhou H."/>
            <person name="Xiong C."/>
            <person name="Li S."/>
            <person name="Yu J."/>
            <person name="Hong S."/>
            <person name="Yu X."/>
            <person name="Zou P."/>
            <person name="Chen C."/>
            <person name="Chang X."/>
            <person name="Wang W."/>
            <person name="Lv Y."/>
            <person name="Sun Y."/>
            <person name="Ma L."/>
            <person name="Shen B."/>
            <person name="Zhu C."/>
        </authorList>
    </citation>
    <scope>NUCLEOTIDE SEQUENCE [LARGE SCALE GENOMIC DNA]</scope>
</reference>
<gene>
    <name evidence="6" type="ORF">ZHAS_00008137</name>
</gene>
<organism evidence="6">
    <name type="scientific">Anopheles sinensis</name>
    <name type="common">Mosquito</name>
    <dbReference type="NCBI Taxonomy" id="74873"/>
    <lineage>
        <taxon>Eukaryota</taxon>
        <taxon>Metazoa</taxon>
        <taxon>Ecdysozoa</taxon>
        <taxon>Arthropoda</taxon>
        <taxon>Hexapoda</taxon>
        <taxon>Insecta</taxon>
        <taxon>Pterygota</taxon>
        <taxon>Neoptera</taxon>
        <taxon>Endopterygota</taxon>
        <taxon>Diptera</taxon>
        <taxon>Nematocera</taxon>
        <taxon>Culicoidea</taxon>
        <taxon>Culicidae</taxon>
        <taxon>Anophelinae</taxon>
        <taxon>Anopheles</taxon>
    </lineage>
</organism>
<dbReference type="InterPro" id="IPR022776">
    <property type="entry name" value="TRM13/UPF0224_CHHC_Znf_dom"/>
</dbReference>
<evidence type="ECO:0000256" key="3">
    <source>
        <dbReference type="ARBA" id="ARBA00022833"/>
    </source>
</evidence>
<dbReference type="SUPFAM" id="SSF57667">
    <property type="entry name" value="beta-beta-alpha zinc fingers"/>
    <property type="match status" value="2"/>
</dbReference>
<name>A0A084VRK6_ANOSI</name>